<dbReference type="GO" id="GO:0046872">
    <property type="term" value="F:metal ion binding"/>
    <property type="evidence" value="ECO:0007669"/>
    <property type="project" value="InterPro"/>
</dbReference>
<dbReference type="GO" id="GO:0004519">
    <property type="term" value="F:endonuclease activity"/>
    <property type="evidence" value="ECO:0007669"/>
    <property type="project" value="UniProtKB-KW"/>
</dbReference>
<dbReference type="GeneID" id="128634087"/>
<name>A0A9F7TK50_ICTPU</name>
<sequence length="288" mass="33071">MKLLALVLLLSTFSSLTLTEVVNFKQFCPSFFIRNPGKIGDIIIPTIFRGHQYKTICQRWKNTYRFATVYDTVRRIPVYSAYTFLEQGNTSRSEEWKIEPQLEDIEEYKEKKEMMDSPREAGNIINQAVHSDYTGSGYTRGHVFPRSYAANQHQADSTFTLTNIAPQTQNSNGAWEQQVETPMRTEIKNICRLDQNHLAYIVTGAVPGKNWTKITRGKNNYEKGINIPSHFWSAFCCTGKNDHKKLISKAYIAELENFNVRTPTIDNLNKRLTDLYGQDFSVFPGLSV</sequence>
<dbReference type="InterPro" id="IPR044925">
    <property type="entry name" value="His-Me_finger_sf"/>
</dbReference>
<proteinExistence type="predicted"/>
<evidence type="ECO:0000259" key="3">
    <source>
        <dbReference type="SMART" id="SM00892"/>
    </source>
</evidence>
<keyword evidence="4" id="KW-1185">Reference proteome</keyword>
<dbReference type="Gene3D" id="3.40.570.10">
    <property type="entry name" value="Extracellular Endonuclease, subunit A"/>
    <property type="match status" value="1"/>
</dbReference>
<dbReference type="InterPro" id="IPR001604">
    <property type="entry name" value="Endo_G_ENPP1-like_dom"/>
</dbReference>
<dbReference type="KEGG" id="ipu:128634087"/>
<dbReference type="InterPro" id="IPR020821">
    <property type="entry name" value="ENPP1-3/EXOG-like_nuc-like"/>
</dbReference>
<evidence type="ECO:0000259" key="2">
    <source>
        <dbReference type="SMART" id="SM00477"/>
    </source>
</evidence>
<dbReference type="SUPFAM" id="SSF54060">
    <property type="entry name" value="His-Me finger endonucleases"/>
    <property type="match status" value="1"/>
</dbReference>
<dbReference type="PANTHER" id="PTHR21472">
    <property type="entry name" value="ENDONUCLEASE DOMAIN-CONTAINING 1 PROTEIN ENDOD1"/>
    <property type="match status" value="1"/>
</dbReference>
<evidence type="ECO:0000313" key="4">
    <source>
        <dbReference type="Proteomes" id="UP000221080"/>
    </source>
</evidence>
<reference evidence="4" key="1">
    <citation type="journal article" date="2016" name="Nat. Commun.">
        <title>The channel catfish genome sequence provides insights into the evolution of scale formation in teleosts.</title>
        <authorList>
            <person name="Liu Z."/>
            <person name="Liu S."/>
            <person name="Yao J."/>
            <person name="Bao L."/>
            <person name="Zhang J."/>
            <person name="Li Y."/>
            <person name="Jiang C."/>
            <person name="Sun L."/>
            <person name="Wang R."/>
            <person name="Zhang Y."/>
            <person name="Zhou T."/>
            <person name="Zeng Q."/>
            <person name="Fu Q."/>
            <person name="Gao S."/>
            <person name="Li N."/>
            <person name="Koren S."/>
            <person name="Jiang Y."/>
            <person name="Zimin A."/>
            <person name="Xu P."/>
            <person name="Phillippy A.M."/>
            <person name="Geng X."/>
            <person name="Song L."/>
            <person name="Sun F."/>
            <person name="Li C."/>
            <person name="Wang X."/>
            <person name="Chen A."/>
            <person name="Jin Y."/>
            <person name="Yuan Z."/>
            <person name="Yang Y."/>
            <person name="Tan S."/>
            <person name="Peatman E."/>
            <person name="Lu J."/>
            <person name="Qin Z."/>
            <person name="Dunham R."/>
            <person name="Li Z."/>
            <person name="Sonstegard T."/>
            <person name="Feng J."/>
            <person name="Danzmann R.G."/>
            <person name="Schroeder S."/>
            <person name="Scheffler B."/>
            <person name="Duke M.V."/>
            <person name="Ballard L."/>
            <person name="Kucuktas H."/>
            <person name="Kaltenboeck L."/>
            <person name="Liu H."/>
            <person name="Armbruster J."/>
            <person name="Xie Y."/>
            <person name="Kirby M.L."/>
            <person name="Tian Y."/>
            <person name="Flanagan M.E."/>
            <person name="Mu W."/>
            <person name="Waldbieser G.C."/>
        </authorList>
    </citation>
    <scope>NUCLEOTIDE SEQUENCE [LARGE SCALE GENOMIC DNA]</scope>
    <source>
        <strain evidence="4">SDA103</strain>
    </source>
</reference>
<dbReference type="Proteomes" id="UP000221080">
    <property type="component" value="Chromosome 12"/>
</dbReference>
<dbReference type="GO" id="GO:0003676">
    <property type="term" value="F:nucleic acid binding"/>
    <property type="evidence" value="ECO:0007669"/>
    <property type="project" value="InterPro"/>
</dbReference>
<keyword evidence="5" id="KW-0255">Endonuclease</keyword>
<dbReference type="SMART" id="SM00892">
    <property type="entry name" value="Endonuclease_NS"/>
    <property type="match status" value="1"/>
</dbReference>
<dbReference type="InterPro" id="IPR039015">
    <property type="entry name" value="ENDOD1"/>
</dbReference>
<reference evidence="5" key="2">
    <citation type="submission" date="2025-08" db="UniProtKB">
        <authorList>
            <consortium name="RefSeq"/>
        </authorList>
    </citation>
    <scope>IDENTIFICATION</scope>
    <source>
        <tissue evidence="5">Blood</tissue>
    </source>
</reference>
<feature type="domain" description="DNA/RNA non-specific endonuclease/pyrophosphatase/phosphodiesterase" evidence="3">
    <location>
        <begin position="62"/>
        <end position="281"/>
    </location>
</feature>
<keyword evidence="1" id="KW-0732">Signal</keyword>
<keyword evidence="5" id="KW-0540">Nuclease</keyword>
<gene>
    <name evidence="5" type="primary">LOC128634087</name>
</gene>
<feature type="chain" id="PRO_5039931384" evidence="1">
    <location>
        <begin position="20"/>
        <end position="288"/>
    </location>
</feature>
<dbReference type="AlphaFoldDB" id="A0A9F7TK50"/>
<keyword evidence="5" id="KW-0378">Hydrolase</keyword>
<dbReference type="PANTHER" id="PTHR21472:SF15">
    <property type="entry name" value="ENDONUCLEASE DOMAIN-CONTAINING 1 PROTEIN-RELATED"/>
    <property type="match status" value="1"/>
</dbReference>
<evidence type="ECO:0000313" key="5">
    <source>
        <dbReference type="RefSeq" id="XP_053540149.1"/>
    </source>
</evidence>
<dbReference type="InterPro" id="IPR044929">
    <property type="entry name" value="DNA/RNA_non-sp_Endonuclease_sf"/>
</dbReference>
<feature type="domain" description="ENPP1-3/EXOG-like endonuclease/phosphodiesterase" evidence="2">
    <location>
        <begin position="63"/>
        <end position="283"/>
    </location>
</feature>
<dbReference type="GO" id="GO:0016787">
    <property type="term" value="F:hydrolase activity"/>
    <property type="evidence" value="ECO:0007669"/>
    <property type="project" value="InterPro"/>
</dbReference>
<feature type="signal peptide" evidence="1">
    <location>
        <begin position="1"/>
        <end position="19"/>
    </location>
</feature>
<accession>A0A9F7TK50</accession>
<protein>
    <submittedName>
        <fullName evidence="5">Endonuclease domain-containing 1 protein isoform X1</fullName>
    </submittedName>
</protein>
<evidence type="ECO:0000256" key="1">
    <source>
        <dbReference type="SAM" id="SignalP"/>
    </source>
</evidence>
<organism evidence="4 5">
    <name type="scientific">Ictalurus punctatus</name>
    <name type="common">Channel catfish</name>
    <name type="synonym">Silurus punctatus</name>
    <dbReference type="NCBI Taxonomy" id="7998"/>
    <lineage>
        <taxon>Eukaryota</taxon>
        <taxon>Metazoa</taxon>
        <taxon>Chordata</taxon>
        <taxon>Craniata</taxon>
        <taxon>Vertebrata</taxon>
        <taxon>Euteleostomi</taxon>
        <taxon>Actinopterygii</taxon>
        <taxon>Neopterygii</taxon>
        <taxon>Teleostei</taxon>
        <taxon>Ostariophysi</taxon>
        <taxon>Siluriformes</taxon>
        <taxon>Ictaluridae</taxon>
        <taxon>Ictalurus</taxon>
    </lineage>
</organism>
<dbReference type="RefSeq" id="XP_053540149.1">
    <property type="nucleotide sequence ID" value="XM_053684174.1"/>
</dbReference>
<dbReference type="Pfam" id="PF01223">
    <property type="entry name" value="Endonuclease_NS"/>
    <property type="match status" value="1"/>
</dbReference>
<dbReference type="SMART" id="SM00477">
    <property type="entry name" value="NUC"/>
    <property type="match status" value="1"/>
</dbReference>